<feature type="transmembrane region" description="Helical" evidence="2">
    <location>
        <begin position="811"/>
        <end position="835"/>
    </location>
</feature>
<keyword evidence="5" id="KW-1185">Reference proteome</keyword>
<keyword evidence="2" id="KW-0812">Transmembrane</keyword>
<accession>A0ABP3IYB8</accession>
<gene>
    <name evidence="4" type="ORF">GCM10010357_63310</name>
</gene>
<evidence type="ECO:0000313" key="4">
    <source>
        <dbReference type="EMBL" id="GAA0433095.1"/>
    </source>
</evidence>
<evidence type="ECO:0000256" key="2">
    <source>
        <dbReference type="SAM" id="Phobius"/>
    </source>
</evidence>
<dbReference type="Pfam" id="PF05729">
    <property type="entry name" value="NACHT"/>
    <property type="match status" value="1"/>
</dbReference>
<dbReference type="PROSITE" id="PS50837">
    <property type="entry name" value="NACHT"/>
    <property type="match status" value="1"/>
</dbReference>
<feature type="transmembrane region" description="Helical" evidence="2">
    <location>
        <begin position="450"/>
        <end position="469"/>
    </location>
</feature>
<name>A0ABP3IYB8_9ACTN</name>
<reference evidence="5" key="1">
    <citation type="journal article" date="2019" name="Int. J. Syst. Evol. Microbiol.">
        <title>The Global Catalogue of Microorganisms (GCM) 10K type strain sequencing project: providing services to taxonomists for standard genome sequencing and annotation.</title>
        <authorList>
            <consortium name="The Broad Institute Genomics Platform"/>
            <consortium name="The Broad Institute Genome Sequencing Center for Infectious Disease"/>
            <person name="Wu L."/>
            <person name="Ma J."/>
        </authorList>
    </citation>
    <scope>NUCLEOTIDE SEQUENCE [LARGE SCALE GENOMIC DNA]</scope>
    <source>
        <strain evidence="5">JCM 4788</strain>
    </source>
</reference>
<feature type="domain" description="NACHT" evidence="3">
    <location>
        <begin position="159"/>
        <end position="261"/>
    </location>
</feature>
<proteinExistence type="predicted"/>
<feature type="region of interest" description="Disordered" evidence="1">
    <location>
        <begin position="711"/>
        <end position="762"/>
    </location>
</feature>
<feature type="transmembrane region" description="Helical" evidence="2">
    <location>
        <begin position="540"/>
        <end position="560"/>
    </location>
</feature>
<feature type="transmembrane region" description="Helical" evidence="2">
    <location>
        <begin position="786"/>
        <end position="805"/>
    </location>
</feature>
<evidence type="ECO:0000259" key="3">
    <source>
        <dbReference type="PROSITE" id="PS50837"/>
    </source>
</evidence>
<evidence type="ECO:0000256" key="1">
    <source>
        <dbReference type="SAM" id="MobiDB-lite"/>
    </source>
</evidence>
<dbReference type="Proteomes" id="UP001500879">
    <property type="component" value="Unassembled WGS sequence"/>
</dbReference>
<dbReference type="InterPro" id="IPR027417">
    <property type="entry name" value="P-loop_NTPase"/>
</dbReference>
<keyword evidence="2" id="KW-1133">Transmembrane helix</keyword>
<dbReference type="EMBL" id="BAAABX010000071">
    <property type="protein sequence ID" value="GAA0433095.1"/>
    <property type="molecule type" value="Genomic_DNA"/>
</dbReference>
<protein>
    <recommendedName>
        <fullName evidence="3">NACHT domain-containing protein</fullName>
    </recommendedName>
</protein>
<dbReference type="Gene3D" id="3.40.50.300">
    <property type="entry name" value="P-loop containing nucleotide triphosphate hydrolases"/>
    <property type="match status" value="1"/>
</dbReference>
<feature type="transmembrane region" description="Helical" evidence="2">
    <location>
        <begin position="607"/>
        <end position="625"/>
    </location>
</feature>
<evidence type="ECO:0000313" key="5">
    <source>
        <dbReference type="Proteomes" id="UP001500879"/>
    </source>
</evidence>
<dbReference type="InterPro" id="IPR007111">
    <property type="entry name" value="NACHT_NTPase"/>
</dbReference>
<keyword evidence="2" id="KW-0472">Membrane</keyword>
<feature type="transmembrane region" description="Helical" evidence="2">
    <location>
        <begin position="566"/>
        <end position="586"/>
    </location>
</feature>
<sequence length="935" mass="101602">MPAATAGLASRGSRPLHRSTFLITKEVLVHTGRAWWRIPAMGSTPEHPRTPAQGPRTVYNVVRDSTVEYLIQAGYVHGDITVNLPPRPGPLDEAAEALARAVRAQWSAEVGAWQLGEASAPLAVRWCAEWGEGDGAAVSPAGSDRVADVVATLLSRRHRRLVVLGDPGSGKSTFLALLVLALADGHLGDLTRRRAGDRSLPVPVFLTLETWRAETTPFKEWLTARIAEDHPGLPRVDGAHPAERLLREYRVLPVLDGLDELPEHRRGHAIAQLGAALGGRGPGVVLAARTAAYARLAQPLPAASTLTARPVAPEDAADHLARTGDARRWYPVEREINARPEGPLAQALSTPLMIWLARRVYAGPGTDPAELTDRVRLPSRTAVEARLLDGAVPAAFPATPHDPDRLHAPGHWNHVRARTWLGFLARRLSGRGITEFAWWHLAKLARLRPLAVLTLAAVAALCGEAVLAGTEWARDDFGGRPVFFPRQHLLGGVMWAWGLRTAAQSWYGDRLWEPRRRANPLRAGAALRSASRAASARRGLRAAAVLVVPAALLVLLVQGTHEPAAFTWWVLIGFVLPCLLMTVLAAPSDTVDAATPDALLAGERRTALLTLGVLAPLIGLGDLVWTRIALGDAVDGWIAGAQAFIGAAAVLVLLSPWALWTVAKGWLALAGRVPWSLMEFLRDGHAAGLLQRHGGVYRFRHLRLQEHLAGTAPSGTPMAVTPSTPGPALPNLPLQPVDRGRSATPRARRPAPDPTTAPPMHTLRGWTVIDTDEQYLMDGRTRRYPLAHWKVVGAAGSLVAIRTAVQGQLFTWPGLGMLLVWPALGLLLNLVALCLPRQRMLLRIDGYGIRSTIGRHSVTYRWDEITDVAVRPVTVRGRDSKYFGPHVRLRPDPHRAGPPRRFRGKEGWYLVLPTHYRPLVPPDIAAALERFGGRR</sequence>
<organism evidence="4 5">
    <name type="scientific">Streptomyces luteireticuli</name>
    <dbReference type="NCBI Taxonomy" id="173858"/>
    <lineage>
        <taxon>Bacteria</taxon>
        <taxon>Bacillati</taxon>
        <taxon>Actinomycetota</taxon>
        <taxon>Actinomycetes</taxon>
        <taxon>Kitasatosporales</taxon>
        <taxon>Streptomycetaceae</taxon>
        <taxon>Streptomyces</taxon>
    </lineage>
</organism>
<feature type="transmembrane region" description="Helical" evidence="2">
    <location>
        <begin position="637"/>
        <end position="660"/>
    </location>
</feature>
<comment type="caution">
    <text evidence="4">The sequence shown here is derived from an EMBL/GenBank/DDBJ whole genome shotgun (WGS) entry which is preliminary data.</text>
</comment>